<dbReference type="AlphaFoldDB" id="A0A2W5XCA5"/>
<sequence length="754" mass="82515">MGGSEPSAAPGLTMLARGEMADRVRAFDWSATPLGPVHAWSPSLRFAVDMVLTSQLPMALRWGPELVLIYNDAYAPALGERHPDYLGVLFKNTSADFQASTRALYADLLSGASRGFIFEKLPFKLLRSDQPETAWFTVSYSPVPDSTAPHGVGGVLISAVEITQTVQASNELRGVEERYELAREAAGVVGAWEWDVRANKVYADARYAELHSVAPEYAAAGLPVEAYQPAVHPDDRDRIAALAEASVKSGGAFSAEYRLVQADGSVRWIYTRGRSYLDARGKPSRNTGVIIDITERKRVEDALAAARVDIDLAAQAAGMGRWDHNPSKGLRYWDARARAIFGIPQDAPPSTSLFEKVVHPDDLASVRAAVKATLDPGGSGLMNQEYRIIRQNGAVRWVEAFGRAFFENRICVRFVGVVSDVTERREAIDRLLRQEETLRLAVDAAEVGTWDYNLETGDLVWSDRVYDMFGLLDRSEPPALAMVQEPVHPGDAERVREAVARAMDPTIRADYAAEYRVIGRDDHVERWLSAKGKVFFSPTGKPARFVGAAVDITDRKRAELHLRLLVNEMNHRVKNSLATIQAIAAQSFTNSQSLPQAQEAFANRLVALAEAHDLLTRENWEGADLHEIAERLAALHGGADRFTLSGPAVRLSPKTALSLSMALHELATNALKYGALHSPSGRVRIAWDVTTGPGAERLNLTWVERDGPPVKPPGQRGFGSRLIERGLAAELAGSAKIDFHPDGVVCQIDALLEA</sequence>
<keyword evidence="10" id="KW-0547">Nucleotide-binding</keyword>
<dbReference type="CDD" id="cd00130">
    <property type="entry name" value="PAS"/>
    <property type="match status" value="3"/>
</dbReference>
<organism evidence="18 19">
    <name type="scientific">Caulobacter segnis</name>
    <dbReference type="NCBI Taxonomy" id="88688"/>
    <lineage>
        <taxon>Bacteria</taxon>
        <taxon>Pseudomonadati</taxon>
        <taxon>Pseudomonadota</taxon>
        <taxon>Alphaproteobacteria</taxon>
        <taxon>Caulobacterales</taxon>
        <taxon>Caulobacteraceae</taxon>
        <taxon>Caulobacter</taxon>
    </lineage>
</organism>
<feature type="domain" description="PAS" evidence="16">
    <location>
        <begin position="332"/>
        <end position="377"/>
    </location>
</feature>
<dbReference type="GO" id="GO:0004673">
    <property type="term" value="F:protein histidine kinase activity"/>
    <property type="evidence" value="ECO:0007669"/>
    <property type="project" value="UniProtKB-EC"/>
</dbReference>
<comment type="caution">
    <text evidence="18">The sequence shown here is derived from an EMBL/GenBank/DDBJ whole genome shotgun (WGS) entry which is preliminary data.</text>
</comment>
<reference evidence="18 19" key="1">
    <citation type="submission" date="2017-08" db="EMBL/GenBank/DDBJ databases">
        <title>Infants hospitalized years apart are colonized by the same room-sourced microbial strains.</title>
        <authorList>
            <person name="Brooks B."/>
            <person name="Olm M.R."/>
            <person name="Firek B.A."/>
            <person name="Baker R."/>
            <person name="Thomas B.C."/>
            <person name="Morowitz M.J."/>
            <person name="Banfield J.F."/>
        </authorList>
    </citation>
    <scope>NUCLEOTIDE SEQUENCE [LARGE SCALE GENOMIC DNA]</scope>
    <source>
        <strain evidence="18">S2_003_000_R2_4</strain>
    </source>
</reference>
<evidence type="ECO:0000256" key="15">
    <source>
        <dbReference type="ARBA" id="ARBA00023170"/>
    </source>
</evidence>
<dbReference type="SMART" id="SM00091">
    <property type="entry name" value="PAS"/>
    <property type="match status" value="2"/>
</dbReference>
<keyword evidence="7" id="KW-0288">FMN</keyword>
<keyword evidence="6" id="KW-0285">Flavoprotein</keyword>
<evidence type="ECO:0000256" key="8">
    <source>
        <dbReference type="ARBA" id="ARBA00022679"/>
    </source>
</evidence>
<feature type="domain" description="PAC" evidence="17">
    <location>
        <begin position="253"/>
        <end position="305"/>
    </location>
</feature>
<evidence type="ECO:0000256" key="11">
    <source>
        <dbReference type="ARBA" id="ARBA00022777"/>
    </source>
</evidence>
<dbReference type="Gene3D" id="2.10.70.100">
    <property type="match status" value="3"/>
</dbReference>
<evidence type="ECO:0000256" key="7">
    <source>
        <dbReference type="ARBA" id="ARBA00022643"/>
    </source>
</evidence>
<keyword evidence="11 18" id="KW-0418">Kinase</keyword>
<dbReference type="InterPro" id="IPR035965">
    <property type="entry name" value="PAS-like_dom_sf"/>
</dbReference>
<dbReference type="SUPFAM" id="SSF55785">
    <property type="entry name" value="PYP-like sensor domain (PAS domain)"/>
    <property type="match status" value="3"/>
</dbReference>
<keyword evidence="9" id="KW-0677">Repeat</keyword>
<keyword evidence="5" id="KW-0716">Sensory transduction</keyword>
<evidence type="ECO:0000256" key="6">
    <source>
        <dbReference type="ARBA" id="ARBA00022630"/>
    </source>
</evidence>
<dbReference type="InterPro" id="IPR000014">
    <property type="entry name" value="PAS"/>
</dbReference>
<dbReference type="PANTHER" id="PTHR41523:SF7">
    <property type="entry name" value="HISTIDINE KINASE"/>
    <property type="match status" value="1"/>
</dbReference>
<keyword evidence="12" id="KW-0067">ATP-binding</keyword>
<dbReference type="PANTHER" id="PTHR41523">
    <property type="entry name" value="TWO-COMPONENT SYSTEM SENSOR PROTEIN"/>
    <property type="match status" value="1"/>
</dbReference>
<evidence type="ECO:0000259" key="17">
    <source>
        <dbReference type="PROSITE" id="PS50113"/>
    </source>
</evidence>
<keyword evidence="13" id="KW-0157">Chromophore</keyword>
<keyword evidence="3" id="KW-0600">Photoreceptor protein</keyword>
<dbReference type="EMBL" id="QFQZ01000020">
    <property type="protein sequence ID" value="PZR34981.1"/>
    <property type="molecule type" value="Genomic_DNA"/>
</dbReference>
<dbReference type="PROSITE" id="PS50113">
    <property type="entry name" value="PAC"/>
    <property type="match status" value="3"/>
</dbReference>
<evidence type="ECO:0000313" key="18">
    <source>
        <dbReference type="EMBL" id="PZR34981.1"/>
    </source>
</evidence>
<accession>A0A2W5XCA5</accession>
<evidence type="ECO:0000256" key="1">
    <source>
        <dbReference type="ARBA" id="ARBA00000085"/>
    </source>
</evidence>
<dbReference type="PROSITE" id="PS50112">
    <property type="entry name" value="PAS"/>
    <property type="match status" value="1"/>
</dbReference>
<evidence type="ECO:0000256" key="9">
    <source>
        <dbReference type="ARBA" id="ARBA00022737"/>
    </source>
</evidence>
<keyword evidence="14" id="KW-0843">Virulence</keyword>
<evidence type="ECO:0000259" key="16">
    <source>
        <dbReference type="PROSITE" id="PS50112"/>
    </source>
</evidence>
<evidence type="ECO:0000256" key="4">
    <source>
        <dbReference type="ARBA" id="ARBA00022553"/>
    </source>
</evidence>
<dbReference type="SMART" id="SM00086">
    <property type="entry name" value="PAC"/>
    <property type="match status" value="3"/>
</dbReference>
<keyword evidence="8" id="KW-0808">Transferase</keyword>
<dbReference type="GO" id="GO:0009881">
    <property type="term" value="F:photoreceptor activity"/>
    <property type="evidence" value="ECO:0007669"/>
    <property type="project" value="UniProtKB-KW"/>
</dbReference>
<dbReference type="Gene3D" id="3.30.565.10">
    <property type="entry name" value="Histidine kinase-like ATPase, C-terminal domain"/>
    <property type="match status" value="1"/>
</dbReference>
<evidence type="ECO:0000256" key="3">
    <source>
        <dbReference type="ARBA" id="ARBA00022543"/>
    </source>
</evidence>
<feature type="domain" description="PAC" evidence="17">
    <location>
        <begin position="382"/>
        <end position="433"/>
    </location>
</feature>
<dbReference type="GO" id="GO:0005524">
    <property type="term" value="F:ATP binding"/>
    <property type="evidence" value="ECO:0007669"/>
    <property type="project" value="UniProtKB-KW"/>
</dbReference>
<evidence type="ECO:0000256" key="14">
    <source>
        <dbReference type="ARBA" id="ARBA00023026"/>
    </source>
</evidence>
<dbReference type="EC" id="2.7.13.3" evidence="2"/>
<dbReference type="Pfam" id="PF08447">
    <property type="entry name" value="PAS_3"/>
    <property type="match status" value="3"/>
</dbReference>
<dbReference type="InterPro" id="IPR036890">
    <property type="entry name" value="HATPase_C_sf"/>
</dbReference>
<dbReference type="SMART" id="SM00911">
    <property type="entry name" value="HWE_HK"/>
    <property type="match status" value="1"/>
</dbReference>
<evidence type="ECO:0000256" key="5">
    <source>
        <dbReference type="ARBA" id="ARBA00022606"/>
    </source>
</evidence>
<keyword evidence="4" id="KW-0597">Phosphoprotein</keyword>
<dbReference type="Proteomes" id="UP000249393">
    <property type="component" value="Unassembled WGS sequence"/>
</dbReference>
<dbReference type="Pfam" id="PF07536">
    <property type="entry name" value="HWE_HK"/>
    <property type="match status" value="1"/>
</dbReference>
<proteinExistence type="predicted"/>
<evidence type="ECO:0000313" key="19">
    <source>
        <dbReference type="Proteomes" id="UP000249393"/>
    </source>
</evidence>
<dbReference type="InterPro" id="IPR011102">
    <property type="entry name" value="Sig_transdc_His_kinase_HWE"/>
</dbReference>
<dbReference type="InterPro" id="IPR000700">
    <property type="entry name" value="PAS-assoc_C"/>
</dbReference>
<evidence type="ECO:0000256" key="10">
    <source>
        <dbReference type="ARBA" id="ARBA00022741"/>
    </source>
</evidence>
<keyword evidence="15" id="KW-0675">Receptor</keyword>
<evidence type="ECO:0000256" key="12">
    <source>
        <dbReference type="ARBA" id="ARBA00022840"/>
    </source>
</evidence>
<dbReference type="InterPro" id="IPR013655">
    <property type="entry name" value="PAS_fold_3"/>
</dbReference>
<comment type="catalytic activity">
    <reaction evidence="1">
        <text>ATP + protein L-histidine = ADP + protein N-phospho-L-histidine.</text>
        <dbReference type="EC" id="2.7.13.3"/>
    </reaction>
</comment>
<evidence type="ECO:0000256" key="2">
    <source>
        <dbReference type="ARBA" id="ARBA00012438"/>
    </source>
</evidence>
<dbReference type="Gene3D" id="3.30.450.20">
    <property type="entry name" value="PAS domain"/>
    <property type="match status" value="4"/>
</dbReference>
<dbReference type="NCBIfam" id="TIGR00229">
    <property type="entry name" value="sensory_box"/>
    <property type="match status" value="3"/>
</dbReference>
<evidence type="ECO:0000256" key="13">
    <source>
        <dbReference type="ARBA" id="ARBA00022991"/>
    </source>
</evidence>
<feature type="domain" description="PAC" evidence="17">
    <location>
        <begin position="511"/>
        <end position="564"/>
    </location>
</feature>
<protein>
    <recommendedName>
        <fullName evidence="2">histidine kinase</fullName>
        <ecNumber evidence="2">2.7.13.3</ecNumber>
    </recommendedName>
</protein>
<gene>
    <name evidence="18" type="ORF">DI526_08660</name>
</gene>
<name>A0A2W5XCA5_9CAUL</name>
<dbReference type="InterPro" id="IPR001610">
    <property type="entry name" value="PAC"/>
</dbReference>